<protein>
    <submittedName>
        <fullName evidence="3">Probable apyrase 7</fullName>
    </submittedName>
</protein>
<dbReference type="Gene3D" id="3.30.420.150">
    <property type="entry name" value="Exopolyphosphatase. Domain 2"/>
    <property type="match status" value="1"/>
</dbReference>
<evidence type="ECO:0000313" key="4">
    <source>
        <dbReference type="Proteomes" id="UP000594638"/>
    </source>
</evidence>
<comment type="caution">
    <text evidence="3">The sequence shown here is derived from an EMBL/GenBank/DDBJ whole genome shotgun (WGS) entry which is preliminary data.</text>
</comment>
<name>A0A8S0PTP1_OLEEU</name>
<keyword evidence="4" id="KW-1185">Reference proteome</keyword>
<dbReference type="PANTHER" id="PTHR11782:SF92">
    <property type="entry name" value="APYRASE 7"/>
    <property type="match status" value="1"/>
</dbReference>
<dbReference type="EMBL" id="CACTIH010000171">
    <property type="protein sequence ID" value="CAA2956009.1"/>
    <property type="molecule type" value="Genomic_DNA"/>
</dbReference>
<accession>A0A8S0PTP1</accession>
<dbReference type="InterPro" id="IPR000407">
    <property type="entry name" value="GDA1_CD39_NTPase"/>
</dbReference>
<dbReference type="GO" id="GO:0009134">
    <property type="term" value="P:nucleoside diphosphate catabolic process"/>
    <property type="evidence" value="ECO:0007669"/>
    <property type="project" value="TreeGrafter"/>
</dbReference>
<proteinExistence type="inferred from homology"/>
<gene>
    <name evidence="3" type="ORF">OLEA9_A069144</name>
</gene>
<dbReference type="GO" id="GO:0017110">
    <property type="term" value="F:nucleoside diphosphate phosphatase activity"/>
    <property type="evidence" value="ECO:0007669"/>
    <property type="project" value="TreeGrafter"/>
</dbReference>
<comment type="similarity">
    <text evidence="1">Belongs to the GDA1/CD39 NTPase family.</text>
</comment>
<dbReference type="AlphaFoldDB" id="A0A8S0PTP1"/>
<keyword evidence="2" id="KW-0378">Hydrolase</keyword>
<dbReference type="GO" id="GO:0016020">
    <property type="term" value="C:membrane"/>
    <property type="evidence" value="ECO:0007669"/>
    <property type="project" value="TreeGrafter"/>
</dbReference>
<reference evidence="3 4" key="1">
    <citation type="submission" date="2019-12" db="EMBL/GenBank/DDBJ databases">
        <authorList>
            <person name="Alioto T."/>
            <person name="Alioto T."/>
            <person name="Gomez Garrido J."/>
        </authorList>
    </citation>
    <scope>NUCLEOTIDE SEQUENCE [LARGE SCALE GENOMIC DNA]</scope>
</reference>
<evidence type="ECO:0000256" key="1">
    <source>
        <dbReference type="ARBA" id="ARBA00009283"/>
    </source>
</evidence>
<evidence type="ECO:0000313" key="3">
    <source>
        <dbReference type="EMBL" id="CAA2956009.1"/>
    </source>
</evidence>
<evidence type="ECO:0000256" key="2">
    <source>
        <dbReference type="ARBA" id="ARBA00022801"/>
    </source>
</evidence>
<dbReference type="PANTHER" id="PTHR11782">
    <property type="entry name" value="ADENOSINE/GUANOSINE DIPHOSPHATASE"/>
    <property type="match status" value="1"/>
</dbReference>
<dbReference type="Proteomes" id="UP000594638">
    <property type="component" value="Unassembled WGS sequence"/>
</dbReference>
<dbReference type="OrthoDB" id="6372431at2759"/>
<sequence length="145" mass="16045">MATTGMRSLAAEDVNRVMEDVENVVKEHGFLSSKLGLLDLGGSSLQMVAEVDDIVVNEHVFRSKIGFVEHDIIAFSLPSYGLNEAFDRTVIMLSHTREHRESVSSRFEVRHPCLGAGFVQNYACHGCFRLVSRESGNFEPSGSRA</sequence>
<dbReference type="Gramene" id="OE9A069144T1">
    <property type="protein sequence ID" value="OE9A069144C1"/>
    <property type="gene ID" value="OE9A069144"/>
</dbReference>
<organism evidence="3 4">
    <name type="scientific">Olea europaea subsp. europaea</name>
    <dbReference type="NCBI Taxonomy" id="158383"/>
    <lineage>
        <taxon>Eukaryota</taxon>
        <taxon>Viridiplantae</taxon>
        <taxon>Streptophyta</taxon>
        <taxon>Embryophyta</taxon>
        <taxon>Tracheophyta</taxon>
        <taxon>Spermatophyta</taxon>
        <taxon>Magnoliopsida</taxon>
        <taxon>eudicotyledons</taxon>
        <taxon>Gunneridae</taxon>
        <taxon>Pentapetalae</taxon>
        <taxon>asterids</taxon>
        <taxon>lamiids</taxon>
        <taxon>Lamiales</taxon>
        <taxon>Oleaceae</taxon>
        <taxon>Oleeae</taxon>
        <taxon>Olea</taxon>
    </lineage>
</organism>